<evidence type="ECO:0000256" key="11">
    <source>
        <dbReference type="ARBA" id="ARBA00023239"/>
    </source>
</evidence>
<keyword evidence="6 15" id="KW-0863">Zinc-finger</keyword>
<dbReference type="GO" id="GO:0008270">
    <property type="term" value="F:zinc ion binding"/>
    <property type="evidence" value="ECO:0007669"/>
    <property type="project" value="UniProtKB-UniRule"/>
</dbReference>
<comment type="similarity">
    <text evidence="2 15">Belongs to the FPG family.</text>
</comment>
<dbReference type="InterPro" id="IPR000214">
    <property type="entry name" value="Znf_DNA_glyclase/AP_lyase"/>
</dbReference>
<accession>A0A1H6RCD7</accession>
<dbReference type="SMART" id="SM00898">
    <property type="entry name" value="Fapy_DNA_glyco"/>
    <property type="match status" value="1"/>
</dbReference>
<dbReference type="InterPro" id="IPR035937">
    <property type="entry name" value="FPG_N"/>
</dbReference>
<evidence type="ECO:0000256" key="4">
    <source>
        <dbReference type="ARBA" id="ARBA00022723"/>
    </source>
</evidence>
<dbReference type="InterPro" id="IPR012319">
    <property type="entry name" value="FPG_cat"/>
</dbReference>
<evidence type="ECO:0000256" key="9">
    <source>
        <dbReference type="ARBA" id="ARBA00023125"/>
    </source>
</evidence>
<proteinExistence type="inferred from homology"/>
<reference evidence="19" key="1">
    <citation type="submission" date="2016-10" db="EMBL/GenBank/DDBJ databases">
        <authorList>
            <person name="Varghese N."/>
            <person name="Submissions S."/>
        </authorList>
    </citation>
    <scope>NUCLEOTIDE SEQUENCE [LARGE SCALE GENOMIC DNA]</scope>
    <source>
        <strain evidence="19">DSM 7165</strain>
    </source>
</reference>
<keyword evidence="5 15" id="KW-0227">DNA damage</keyword>
<dbReference type="Pfam" id="PF06827">
    <property type="entry name" value="zf-FPG_IleRS"/>
    <property type="match status" value="1"/>
</dbReference>
<keyword evidence="8 15" id="KW-0862">Zinc</keyword>
<comment type="catalytic activity">
    <reaction evidence="1 15">
        <text>Hydrolysis of DNA containing ring-opened 7-methylguanine residues, releasing 2,6-diamino-4-hydroxy-5-(N-methyl)formamidopyrimidine.</text>
        <dbReference type="EC" id="3.2.2.23"/>
    </reaction>
</comment>
<dbReference type="EMBL" id="FNYH01000003">
    <property type="protein sequence ID" value="SEI52146.1"/>
    <property type="molecule type" value="Genomic_DNA"/>
</dbReference>
<dbReference type="AlphaFoldDB" id="A0A1H6RCD7"/>
<dbReference type="GO" id="GO:0034039">
    <property type="term" value="F:8-oxo-7,8-dihydroguanine DNA N-glycosylase activity"/>
    <property type="evidence" value="ECO:0007669"/>
    <property type="project" value="TreeGrafter"/>
</dbReference>
<feature type="active site" description="Proton donor; for delta-elimination activity" evidence="15">
    <location>
        <position position="273"/>
    </location>
</feature>
<keyword evidence="12 15" id="KW-0511">Multifunctional enzyme</keyword>
<feature type="domain" description="Formamidopyrimidine-DNA glycosylase catalytic" evidence="17">
    <location>
        <begin position="2"/>
        <end position="117"/>
    </location>
</feature>
<dbReference type="EC" id="3.2.2.23" evidence="15"/>
<dbReference type="Pfam" id="PF01149">
    <property type="entry name" value="Fapy_DNA_glyco"/>
    <property type="match status" value="1"/>
</dbReference>
<keyword evidence="10 15" id="KW-0234">DNA repair</keyword>
<dbReference type="GO" id="GO:0140078">
    <property type="term" value="F:class I DNA-(apurinic or apyrimidinic site) endonuclease activity"/>
    <property type="evidence" value="ECO:0007669"/>
    <property type="project" value="UniProtKB-EC"/>
</dbReference>
<feature type="domain" description="FPG-type" evidence="16">
    <location>
        <begin position="249"/>
        <end position="283"/>
    </location>
</feature>
<evidence type="ECO:0000256" key="10">
    <source>
        <dbReference type="ARBA" id="ARBA00023204"/>
    </source>
</evidence>
<dbReference type="SUPFAM" id="SSF46946">
    <property type="entry name" value="S13-like H2TH domain"/>
    <property type="match status" value="1"/>
</dbReference>
<feature type="binding site" evidence="15">
    <location>
        <position position="95"/>
    </location>
    <ligand>
        <name>DNA</name>
        <dbReference type="ChEBI" id="CHEBI:16991"/>
    </ligand>
</feature>
<dbReference type="GO" id="GO:0003684">
    <property type="term" value="F:damaged DNA binding"/>
    <property type="evidence" value="ECO:0007669"/>
    <property type="project" value="InterPro"/>
</dbReference>
<evidence type="ECO:0000256" key="6">
    <source>
        <dbReference type="ARBA" id="ARBA00022771"/>
    </source>
</evidence>
<dbReference type="FunFam" id="1.10.8.50:FF:000003">
    <property type="entry name" value="Formamidopyrimidine-DNA glycosylase"/>
    <property type="match status" value="1"/>
</dbReference>
<dbReference type="PROSITE" id="PS51066">
    <property type="entry name" value="ZF_FPG_2"/>
    <property type="match status" value="1"/>
</dbReference>
<evidence type="ECO:0000256" key="14">
    <source>
        <dbReference type="ARBA" id="ARBA00044632"/>
    </source>
</evidence>
<feature type="active site" description="Proton donor; for beta-elimination activity" evidence="15">
    <location>
        <position position="58"/>
    </location>
</feature>
<dbReference type="InterPro" id="IPR020629">
    <property type="entry name" value="FPG_Glyclase"/>
</dbReference>
<dbReference type="InterPro" id="IPR010979">
    <property type="entry name" value="Ribosomal_uS13-like_H2TH"/>
</dbReference>
<dbReference type="InterPro" id="IPR015886">
    <property type="entry name" value="H2TH_FPG"/>
</dbReference>
<comment type="cofactor">
    <cofactor evidence="15">
        <name>Zn(2+)</name>
        <dbReference type="ChEBI" id="CHEBI:29105"/>
    </cofactor>
    <text evidence="15">Binds 1 zinc ion per subunit.</text>
</comment>
<dbReference type="SMART" id="SM01232">
    <property type="entry name" value="H2TH"/>
    <property type="match status" value="1"/>
</dbReference>
<keyword evidence="9 15" id="KW-0238">DNA-binding</keyword>
<gene>
    <name evidence="15" type="primary">mutM</name>
    <name evidence="15" type="synonym">fpg</name>
    <name evidence="18" type="ORF">SAMN05421831_103167</name>
</gene>
<evidence type="ECO:0000256" key="3">
    <source>
        <dbReference type="ARBA" id="ARBA00011245"/>
    </source>
</evidence>
<dbReference type="OrthoDB" id="9800855at2"/>
<evidence type="ECO:0000256" key="2">
    <source>
        <dbReference type="ARBA" id="ARBA00009409"/>
    </source>
</evidence>
<dbReference type="GO" id="GO:0006284">
    <property type="term" value="P:base-excision repair"/>
    <property type="evidence" value="ECO:0007669"/>
    <property type="project" value="InterPro"/>
</dbReference>
<dbReference type="InterPro" id="IPR010663">
    <property type="entry name" value="Znf_FPG/IleRS"/>
</dbReference>
<keyword evidence="19" id="KW-1185">Reference proteome</keyword>
<evidence type="ECO:0000256" key="15">
    <source>
        <dbReference type="HAMAP-Rule" id="MF_00103"/>
    </source>
</evidence>
<evidence type="ECO:0000259" key="16">
    <source>
        <dbReference type="PROSITE" id="PS51066"/>
    </source>
</evidence>
<dbReference type="Gene3D" id="3.20.190.10">
    <property type="entry name" value="MutM-like, N-terminal"/>
    <property type="match status" value="1"/>
</dbReference>
<dbReference type="PROSITE" id="PS51068">
    <property type="entry name" value="FPG_CAT"/>
    <property type="match status" value="1"/>
</dbReference>
<keyword evidence="13 15" id="KW-0326">Glycosidase</keyword>
<evidence type="ECO:0000256" key="12">
    <source>
        <dbReference type="ARBA" id="ARBA00023268"/>
    </source>
</evidence>
<evidence type="ECO:0000259" key="17">
    <source>
        <dbReference type="PROSITE" id="PS51068"/>
    </source>
</evidence>
<evidence type="ECO:0000256" key="7">
    <source>
        <dbReference type="ARBA" id="ARBA00022801"/>
    </source>
</evidence>
<dbReference type="STRING" id="64971.SAMN05421831_103167"/>
<keyword evidence="7 15" id="KW-0378">Hydrolase</keyword>
<organism evidence="18 19">
    <name type="scientific">Allopseudospirillum japonicum</name>
    <dbReference type="NCBI Taxonomy" id="64971"/>
    <lineage>
        <taxon>Bacteria</taxon>
        <taxon>Pseudomonadati</taxon>
        <taxon>Pseudomonadota</taxon>
        <taxon>Gammaproteobacteria</taxon>
        <taxon>Oceanospirillales</taxon>
        <taxon>Oceanospirillaceae</taxon>
        <taxon>Allopseudospirillum</taxon>
    </lineage>
</organism>
<dbReference type="EC" id="4.2.99.18" evidence="15"/>
<dbReference type="NCBIfam" id="TIGR00577">
    <property type="entry name" value="fpg"/>
    <property type="match status" value="1"/>
</dbReference>
<feature type="binding site" evidence="15">
    <location>
        <position position="114"/>
    </location>
    <ligand>
        <name>DNA</name>
        <dbReference type="ChEBI" id="CHEBI:16991"/>
    </ligand>
</feature>
<feature type="active site" description="Schiff-base intermediate with DNA" evidence="15">
    <location>
        <position position="2"/>
    </location>
</feature>
<evidence type="ECO:0000256" key="1">
    <source>
        <dbReference type="ARBA" id="ARBA00001668"/>
    </source>
</evidence>
<name>A0A1H6RCD7_9GAMM</name>
<dbReference type="HAMAP" id="MF_00103">
    <property type="entry name" value="Fapy_DNA_glycosyl"/>
    <property type="match status" value="1"/>
</dbReference>
<dbReference type="SUPFAM" id="SSF57716">
    <property type="entry name" value="Glucocorticoid receptor-like (DNA-binding domain)"/>
    <property type="match status" value="1"/>
</dbReference>
<protein>
    <recommendedName>
        <fullName evidence="15">Formamidopyrimidine-DNA glycosylase</fullName>
        <shortName evidence="15">Fapy-DNA glycosylase</shortName>
        <ecNumber evidence="15">3.2.2.23</ecNumber>
    </recommendedName>
    <alternativeName>
        <fullName evidence="15">DNA-(apurinic or apyrimidinic site) lyase MutM</fullName>
        <shortName evidence="15">AP lyase MutM</shortName>
        <ecNumber evidence="15">4.2.99.18</ecNumber>
    </alternativeName>
</protein>
<evidence type="ECO:0000313" key="19">
    <source>
        <dbReference type="Proteomes" id="UP000242999"/>
    </source>
</evidence>
<dbReference type="PANTHER" id="PTHR22993">
    <property type="entry name" value="FORMAMIDOPYRIMIDINE-DNA GLYCOSYLASE"/>
    <property type="match status" value="1"/>
</dbReference>
<comment type="catalytic activity">
    <reaction evidence="14 15">
        <text>2'-deoxyribonucleotide-(2'-deoxyribose 5'-phosphate)-2'-deoxyribonucleotide-DNA = a 3'-end 2'-deoxyribonucleotide-(2,3-dehydro-2,3-deoxyribose 5'-phosphate)-DNA + a 5'-end 5'-phospho-2'-deoxyribonucleoside-DNA + H(+)</text>
        <dbReference type="Rhea" id="RHEA:66592"/>
        <dbReference type="Rhea" id="RHEA-COMP:13180"/>
        <dbReference type="Rhea" id="RHEA-COMP:16897"/>
        <dbReference type="Rhea" id="RHEA-COMP:17067"/>
        <dbReference type="ChEBI" id="CHEBI:15378"/>
        <dbReference type="ChEBI" id="CHEBI:136412"/>
        <dbReference type="ChEBI" id="CHEBI:157695"/>
        <dbReference type="ChEBI" id="CHEBI:167181"/>
        <dbReference type="EC" id="4.2.99.18"/>
    </reaction>
</comment>
<evidence type="ECO:0000256" key="13">
    <source>
        <dbReference type="ARBA" id="ARBA00023295"/>
    </source>
</evidence>
<dbReference type="Proteomes" id="UP000242999">
    <property type="component" value="Unassembled WGS sequence"/>
</dbReference>
<evidence type="ECO:0000256" key="5">
    <source>
        <dbReference type="ARBA" id="ARBA00022763"/>
    </source>
</evidence>
<comment type="subunit">
    <text evidence="3 15">Monomer.</text>
</comment>
<dbReference type="Gene3D" id="1.10.8.50">
    <property type="match status" value="1"/>
</dbReference>
<sequence length="289" mass="32281">MPELPEVETTRTGLAPYCHQGIISHLQVRQPRLRWPVPENLEAQVQGGHLAPLLRRAKYLLLPVTARGYLIWHLGMSGKFRVLTPETTDQAWRKHEHIELGLTSGVRIRYEDPRRFGALLWHPDLQAGQAQAPWPQHPLLTALGPEPLSTNWHAEDFYHQCRKSRKAIKVLLMEPKCVVGVGNIYATEALFAAKIHPQCPANRLSFSECALLVTHVKKILTQAIAQGGTSLKDFASVQGDLGYFAQSLQVYGRTGQACYLCETPIQSVQLAQRTSAFCPQCQPLSAKEA</sequence>
<evidence type="ECO:0000313" key="18">
    <source>
        <dbReference type="EMBL" id="SEI52146.1"/>
    </source>
</evidence>
<dbReference type="NCBIfam" id="NF002211">
    <property type="entry name" value="PRK01103.1"/>
    <property type="match status" value="1"/>
</dbReference>
<dbReference type="Pfam" id="PF06831">
    <property type="entry name" value="H2TH"/>
    <property type="match status" value="1"/>
</dbReference>
<feature type="active site" description="Proton donor" evidence="15">
    <location>
        <position position="3"/>
    </location>
</feature>
<dbReference type="SUPFAM" id="SSF81624">
    <property type="entry name" value="N-terminal domain of MutM-like DNA repair proteins"/>
    <property type="match status" value="1"/>
</dbReference>
<keyword evidence="11 15" id="KW-0456">Lyase</keyword>
<keyword evidence="4 15" id="KW-0479">Metal-binding</keyword>
<comment type="caution">
    <text evidence="15">Lacks conserved residue(s) required for the propagation of feature annotation.</text>
</comment>
<dbReference type="CDD" id="cd08966">
    <property type="entry name" value="EcFpg-like_N"/>
    <property type="match status" value="1"/>
</dbReference>
<dbReference type="PANTHER" id="PTHR22993:SF9">
    <property type="entry name" value="FORMAMIDOPYRIMIDINE-DNA GLYCOSYLASE"/>
    <property type="match status" value="1"/>
</dbReference>
<dbReference type="RefSeq" id="WP_093308821.1">
    <property type="nucleotide sequence ID" value="NZ_FNYH01000003.1"/>
</dbReference>
<comment type="function">
    <text evidence="15">Involved in base excision repair of DNA damaged by oxidation or by mutagenic agents. Acts as DNA glycosylase that recognizes and removes damaged bases. Has a preference for oxidized purines, such as 7,8-dihydro-8-oxoguanine (8-oxoG). Has AP (apurinic/apyrimidinic) lyase activity and introduces nicks in the DNA strand. Cleaves the DNA backbone by beta-delta elimination to generate a single-strand break at the site of the removed base with both 3'- and 5'-phosphates.</text>
</comment>
<evidence type="ECO:0000256" key="8">
    <source>
        <dbReference type="ARBA" id="ARBA00022833"/>
    </source>
</evidence>